<keyword evidence="4" id="KW-0833">Ubl conjugation pathway</keyword>
<evidence type="ECO:0000256" key="6">
    <source>
        <dbReference type="SAM" id="MobiDB-lite"/>
    </source>
</evidence>
<dbReference type="SUPFAM" id="SSF48371">
    <property type="entry name" value="ARM repeat"/>
    <property type="match status" value="1"/>
</dbReference>
<evidence type="ECO:0000256" key="1">
    <source>
        <dbReference type="ARBA" id="ARBA00004123"/>
    </source>
</evidence>
<dbReference type="InterPro" id="IPR006594">
    <property type="entry name" value="LisH"/>
</dbReference>
<dbReference type="EMBL" id="BTRK01000004">
    <property type="protein sequence ID" value="GMR49065.1"/>
    <property type="molecule type" value="Genomic_DNA"/>
</dbReference>
<dbReference type="InterPro" id="IPR016024">
    <property type="entry name" value="ARM-type_fold"/>
</dbReference>
<dbReference type="PANTHER" id="PTHR13129:SF4">
    <property type="entry name" value="DDB1- AND CUL4-ASSOCIATED FACTOR 1"/>
    <property type="match status" value="1"/>
</dbReference>
<keyword evidence="5" id="KW-0539">Nucleus</keyword>
<dbReference type="GO" id="GO:0080008">
    <property type="term" value="C:Cul4-RING E3 ubiquitin ligase complex"/>
    <property type="evidence" value="ECO:0007669"/>
    <property type="project" value="TreeGrafter"/>
</dbReference>
<feature type="region of interest" description="Disordered" evidence="6">
    <location>
        <begin position="1406"/>
        <end position="1583"/>
    </location>
</feature>
<evidence type="ECO:0008006" key="9">
    <source>
        <dbReference type="Google" id="ProtNLM"/>
    </source>
</evidence>
<reference evidence="8" key="1">
    <citation type="submission" date="2022-10" db="EMBL/GenBank/DDBJ databases">
        <title>Genome assembly of Pristionchus species.</title>
        <authorList>
            <person name="Yoshida K."/>
            <person name="Sommer R.J."/>
        </authorList>
    </citation>
    <scope>NUCLEOTIDE SEQUENCE [LARGE SCALE GENOMIC DNA]</scope>
    <source>
        <strain evidence="8">RS5460</strain>
    </source>
</reference>
<proteinExistence type="inferred from homology"/>
<comment type="subcellular location">
    <subcellularLocation>
        <location evidence="1">Nucleus</location>
    </subcellularLocation>
</comment>
<dbReference type="GO" id="GO:0016567">
    <property type="term" value="P:protein ubiquitination"/>
    <property type="evidence" value="ECO:0007669"/>
    <property type="project" value="InterPro"/>
</dbReference>
<dbReference type="SUPFAM" id="SSF50978">
    <property type="entry name" value="WD40 repeat-like"/>
    <property type="match status" value="1"/>
</dbReference>
<feature type="region of interest" description="Disordered" evidence="6">
    <location>
        <begin position="945"/>
        <end position="1011"/>
    </location>
</feature>
<accession>A0AAN5I2H1</accession>
<dbReference type="PROSITE" id="PS50896">
    <property type="entry name" value="LISH"/>
    <property type="match status" value="1"/>
</dbReference>
<feature type="compositionally biased region" description="Basic and acidic residues" evidence="6">
    <location>
        <begin position="206"/>
        <end position="215"/>
    </location>
</feature>
<feature type="compositionally biased region" description="Polar residues" evidence="6">
    <location>
        <begin position="217"/>
        <end position="233"/>
    </location>
</feature>
<name>A0AAN5I2H1_9BILA</name>
<evidence type="ECO:0000256" key="5">
    <source>
        <dbReference type="ARBA" id="ARBA00023242"/>
    </source>
</evidence>
<feature type="compositionally biased region" description="Acidic residues" evidence="6">
    <location>
        <begin position="1545"/>
        <end position="1555"/>
    </location>
</feature>
<evidence type="ECO:0000313" key="7">
    <source>
        <dbReference type="EMBL" id="GMR49065.1"/>
    </source>
</evidence>
<evidence type="ECO:0000256" key="2">
    <source>
        <dbReference type="ARBA" id="ARBA00004906"/>
    </source>
</evidence>
<feature type="compositionally biased region" description="Acidic residues" evidence="6">
    <location>
        <begin position="1468"/>
        <end position="1496"/>
    </location>
</feature>
<dbReference type="InterPro" id="IPR015943">
    <property type="entry name" value="WD40/YVTN_repeat-like_dom_sf"/>
</dbReference>
<feature type="region of interest" description="Disordered" evidence="6">
    <location>
        <begin position="206"/>
        <end position="301"/>
    </location>
</feature>
<evidence type="ECO:0000256" key="4">
    <source>
        <dbReference type="ARBA" id="ARBA00022786"/>
    </source>
</evidence>
<gene>
    <name evidence="7" type="ORF">PMAYCL1PPCAC_19260</name>
</gene>
<comment type="pathway">
    <text evidence="2">Protein modification; protein ubiquitination.</text>
</comment>
<dbReference type="PANTHER" id="PTHR13129">
    <property type="entry name" value="VPRBP PROTEIN-RELATED"/>
    <property type="match status" value="1"/>
</dbReference>
<feature type="non-terminal residue" evidence="7">
    <location>
        <position position="1"/>
    </location>
</feature>
<dbReference type="GO" id="GO:0005634">
    <property type="term" value="C:nucleus"/>
    <property type="evidence" value="ECO:0007669"/>
    <property type="project" value="UniProtKB-SubCell"/>
</dbReference>
<comment type="caution">
    <text evidence="7">The sequence shown here is derived from an EMBL/GenBank/DDBJ whole genome shotgun (WGS) entry which is preliminary data.</text>
</comment>
<dbReference type="Gene3D" id="2.130.10.10">
    <property type="entry name" value="YVTN repeat-like/Quinoprotein amine dehydrogenase"/>
    <property type="match status" value="1"/>
</dbReference>
<keyword evidence="8" id="KW-1185">Reference proteome</keyword>
<evidence type="ECO:0000256" key="3">
    <source>
        <dbReference type="ARBA" id="ARBA00008845"/>
    </source>
</evidence>
<feature type="compositionally biased region" description="Acidic residues" evidence="6">
    <location>
        <begin position="1415"/>
        <end position="1454"/>
    </location>
</feature>
<sequence>AEMDALTSAPAARSTLGRTAFDDVAPISDILLLQEQLNAWEEKYHTSDFDSVASLSRIAEILEKAMEDFLHLNPDPLDDRHPSRTHPTASFGVMLKSIIRKDNFMQTLTVSYLMARENVPLAEAAARVLLSCVPGLDSATVFSDPEELIPCLYKYAYTGGSDALQAYSFGLLASAMEVQDNAGKYRKENAEIIPIALRNLQRMRDEMERASKEEDSNSNGESAACSRSDTPTMTYPAAPQEGVTIVVENPIPENPMRVRKRTVNGSEEKPAEKGGGGESPPRKKRKSALRPLSPPNSADESSVSQWNVIKHVLIGTHKIYPLSLKMHQRLIIQYLGSIGEYQDMLFFAYEGNSMSLLFDYINLEFTDDVRLTFDALKYLCSLLVHRKFALEFVSKDGVQRLLKVPSTSLAAVGVATCFYYLSYGVDVMERVCQLEEKVLDQLVEYMLWVQEHSHESGMASATMFLSHALAFRAILDRFDSRDGLRKLYNYMSTLTLLQHGATDTDLTEEQVQTSTQTIRNTCAALKTYATSHVFMRVEQYRRINLERERTRERERGEKAAGDARPLPFVTPSRTHGVIATTSQPPVNIPFYKPMHMEEETLRQAVWMLAGLQKAHYTHWKAMESLQSVGLLRLLLTMLLKAHQWVALNAGKIEIAVNSVYVLMMAATVPRVLHDLCAPVSSDIEVSGLAVILGLLDDQEYGDAEAPIAALCALVACIAAPIEQDGARRLSVSRKLHGGGHSTGKQHHGQPTGDLFAKMVNTIRSNSGLMLLNKLIRSKTPITSADEIRALTCKVLVGLARDPEIRRILLLLPLISQNELHDLMNEPACPDKKSFHSQFCTEAKNLIAAVTEKSLKDVKKDLTQERLWKSHIISSTQIAYNERELLQLIHSHLVSKDLSAAAAALSTEADLAGQQSAAAATNGLCNGTAAGAAAAAATSSVTKSLEGLPSRSILTRPPSPSRRSMGTLPTAGLRYPTTPGGKPRKTKDAGVTPFPRRLPIRPSGPRVKGSNEKTLAKPATMQLNDIVTEYFRVQHSNCVNPVSTCPPFSLFHPHRCPEPAPWRTLPQNVTARWLQSGMYNHRSRLFKATLDERFIFSRFRPSKMFQESEEHYTACMFSIDDEHLIVGTFSGEIQWMNLESGLCEATAQCHHSAISGILPSKDGSMLLTSGLFMNPMSTLWRLGDQQTHLMDFPDDTAVQFNNGPAQHLIVGTTNEKATVYDVETSCIRHTLQNLDKNGDYYNYFKATFSPCDDLILHDSTLFDIRSPNPIVRAFDRMNLTNGGCFHPHGNEIIINTEVWDMRTFRLLHSVPALDQCRLTFNGTGNIILAGEYAPQNDPYKTQFASTLRTISSSDYSVISTLDVRKPLMDFCFSHDDSELAVVEVVKSHTVNDYFSARSDETACRTYEIGKVRVPEDGDEDGEQDDGEMGDEGDSDSDDDSESDDSDSDGSDDGSDSEGALDMLGRIAGESDDSDGEDDENEDDEMESGSSEGAEDGDGSSSGWETASNQEDGGQGEEVNAEGSGEEEDNEDEDEAEGSDISIFMDDGSDEEDDQDDPAFNPDVDERGGTSNIILNPNLRRKRGM</sequence>
<dbReference type="Proteomes" id="UP001328107">
    <property type="component" value="Unassembled WGS sequence"/>
</dbReference>
<dbReference type="InterPro" id="IPR033270">
    <property type="entry name" value="VPRBP/DCAF1"/>
</dbReference>
<protein>
    <recommendedName>
        <fullName evidence="9">LisH domain-containing protein</fullName>
    </recommendedName>
</protein>
<evidence type="ECO:0000313" key="8">
    <source>
        <dbReference type="Proteomes" id="UP001328107"/>
    </source>
</evidence>
<organism evidence="7 8">
    <name type="scientific">Pristionchus mayeri</name>
    <dbReference type="NCBI Taxonomy" id="1317129"/>
    <lineage>
        <taxon>Eukaryota</taxon>
        <taxon>Metazoa</taxon>
        <taxon>Ecdysozoa</taxon>
        <taxon>Nematoda</taxon>
        <taxon>Chromadorea</taxon>
        <taxon>Rhabditida</taxon>
        <taxon>Rhabditina</taxon>
        <taxon>Diplogasteromorpha</taxon>
        <taxon>Diplogasteroidea</taxon>
        <taxon>Neodiplogasteridae</taxon>
        <taxon>Pristionchus</taxon>
    </lineage>
</organism>
<dbReference type="InterPro" id="IPR036322">
    <property type="entry name" value="WD40_repeat_dom_sf"/>
</dbReference>
<feature type="compositionally biased region" description="Acidic residues" evidence="6">
    <location>
        <begin position="1522"/>
        <end position="1536"/>
    </location>
</feature>
<comment type="similarity">
    <text evidence="3">Belongs to the VPRBP/DCAF1 family.</text>
</comment>